<evidence type="ECO:0008006" key="4">
    <source>
        <dbReference type="Google" id="ProtNLM"/>
    </source>
</evidence>
<dbReference type="EnsemblPlants" id="Kaladp0100s0014.1.v1.1">
    <property type="protein sequence ID" value="Kaladp0100s0014.1.v1.1.CDS.1"/>
    <property type="gene ID" value="Kaladp0100s0014.v1.1"/>
</dbReference>
<proteinExistence type="inferred from homology"/>
<organism evidence="2 3">
    <name type="scientific">Kalanchoe fedtschenkoi</name>
    <name type="common">Lavender scallops</name>
    <name type="synonym">South American air plant</name>
    <dbReference type="NCBI Taxonomy" id="63787"/>
    <lineage>
        <taxon>Eukaryota</taxon>
        <taxon>Viridiplantae</taxon>
        <taxon>Streptophyta</taxon>
        <taxon>Embryophyta</taxon>
        <taxon>Tracheophyta</taxon>
        <taxon>Spermatophyta</taxon>
        <taxon>Magnoliopsida</taxon>
        <taxon>eudicotyledons</taxon>
        <taxon>Gunneridae</taxon>
        <taxon>Pentapetalae</taxon>
        <taxon>Saxifragales</taxon>
        <taxon>Crassulaceae</taxon>
        <taxon>Kalanchoe</taxon>
    </lineage>
</organism>
<evidence type="ECO:0000313" key="3">
    <source>
        <dbReference type="Proteomes" id="UP000594263"/>
    </source>
</evidence>
<accession>A0A7N0V5I6</accession>
<name>A0A7N0V5I6_KALFE</name>
<protein>
    <recommendedName>
        <fullName evidence="4">Small auxin up regulated protein</fullName>
    </recommendedName>
</protein>
<dbReference type="GO" id="GO:0009733">
    <property type="term" value="P:response to auxin"/>
    <property type="evidence" value="ECO:0007669"/>
    <property type="project" value="InterPro"/>
</dbReference>
<dbReference type="OMA" id="CHMDARS"/>
<dbReference type="Gramene" id="Kaladp0100s0014.1.v1.1">
    <property type="protein sequence ID" value="Kaladp0100s0014.1.v1.1.CDS.1"/>
    <property type="gene ID" value="Kaladp0100s0014.v1.1"/>
</dbReference>
<dbReference type="PANTHER" id="PTHR31374">
    <property type="entry name" value="AUXIN-INDUCED PROTEIN-LIKE-RELATED"/>
    <property type="match status" value="1"/>
</dbReference>
<reference evidence="2" key="1">
    <citation type="submission" date="2021-01" db="UniProtKB">
        <authorList>
            <consortium name="EnsemblPlants"/>
        </authorList>
    </citation>
    <scope>IDENTIFICATION</scope>
</reference>
<dbReference type="PANTHER" id="PTHR31374:SF119">
    <property type="entry name" value="SAUR-LIKE AUXIN-RESPONSIVE PROTEIN FAMILY"/>
    <property type="match status" value="1"/>
</dbReference>
<keyword evidence="3" id="KW-1185">Reference proteome</keyword>
<dbReference type="Pfam" id="PF02519">
    <property type="entry name" value="Auxin_inducible"/>
    <property type="match status" value="1"/>
</dbReference>
<sequence>MAVGGLGKCSKIRHIVHLRQLLRRWRNKAAASSSRIPSDIPPGHVAVSVGADFRRFIIPASYLNHPVFRQLLNRAEEEYGFGNSIGPLAIPCNESVFEEILRFMVRFGSEGSSRFVKFEDFQRGCNMSVRDFRTEVRPLVSEENLW</sequence>
<evidence type="ECO:0000313" key="2">
    <source>
        <dbReference type="EnsemblPlants" id="Kaladp0100s0014.1.v1.1.CDS.1"/>
    </source>
</evidence>
<comment type="similarity">
    <text evidence="1">Belongs to the ARG7 family.</text>
</comment>
<dbReference type="Proteomes" id="UP000594263">
    <property type="component" value="Unplaced"/>
</dbReference>
<evidence type="ECO:0000256" key="1">
    <source>
        <dbReference type="ARBA" id="ARBA00006974"/>
    </source>
</evidence>
<dbReference type="InterPro" id="IPR003676">
    <property type="entry name" value="SAUR_fam"/>
</dbReference>
<dbReference type="AlphaFoldDB" id="A0A7N0V5I6"/>